<dbReference type="SUPFAM" id="SSF64593">
    <property type="entry name" value="Intermediate filament protein, coiled coil region"/>
    <property type="match status" value="2"/>
</dbReference>
<feature type="coiled-coil region" evidence="4">
    <location>
        <begin position="18"/>
        <end position="160"/>
    </location>
</feature>
<feature type="region of interest" description="Disordered" evidence="5">
    <location>
        <begin position="645"/>
        <end position="668"/>
    </location>
</feature>
<dbReference type="PROSITE" id="PS00226">
    <property type="entry name" value="IF_ROD_1"/>
    <property type="match status" value="1"/>
</dbReference>
<feature type="compositionally biased region" description="Polar residues" evidence="5">
    <location>
        <begin position="1482"/>
        <end position="1495"/>
    </location>
</feature>
<dbReference type="InterPro" id="IPR031211">
    <property type="entry name" value="Nestin"/>
</dbReference>
<feature type="compositionally biased region" description="Basic and acidic residues" evidence="5">
    <location>
        <begin position="650"/>
        <end position="667"/>
    </location>
</feature>
<feature type="compositionally biased region" description="Basic and acidic residues" evidence="5">
    <location>
        <begin position="1057"/>
        <end position="1073"/>
    </location>
</feature>
<dbReference type="GO" id="GO:0019215">
    <property type="term" value="F:intermediate filament binding"/>
    <property type="evidence" value="ECO:0007669"/>
    <property type="project" value="InterPro"/>
</dbReference>
<feature type="compositionally biased region" description="Basic and acidic residues" evidence="5">
    <location>
        <begin position="1143"/>
        <end position="1163"/>
    </location>
</feature>
<evidence type="ECO:0000259" key="6">
    <source>
        <dbReference type="PROSITE" id="PS51842"/>
    </source>
</evidence>
<feature type="compositionally biased region" description="Polar residues" evidence="5">
    <location>
        <begin position="918"/>
        <end position="928"/>
    </location>
</feature>
<feature type="domain" description="IF rod" evidence="6">
    <location>
        <begin position="14"/>
        <end position="321"/>
    </location>
</feature>
<feature type="region of interest" description="Disordered" evidence="5">
    <location>
        <begin position="1569"/>
        <end position="1588"/>
    </location>
</feature>
<feature type="region of interest" description="Disordered" evidence="5">
    <location>
        <begin position="1393"/>
        <end position="1521"/>
    </location>
</feature>
<feature type="region of interest" description="Disordered" evidence="5">
    <location>
        <begin position="338"/>
        <end position="364"/>
    </location>
</feature>
<dbReference type="Proteomes" id="UP000694406">
    <property type="component" value="Unplaced"/>
</dbReference>
<feature type="compositionally biased region" description="Polar residues" evidence="5">
    <location>
        <begin position="398"/>
        <end position="409"/>
    </location>
</feature>
<name>A0A8C5WWU1_LATLA</name>
<dbReference type="GO" id="GO:0031730">
    <property type="term" value="F:CCR5 chemokine receptor binding"/>
    <property type="evidence" value="ECO:0007669"/>
    <property type="project" value="TreeGrafter"/>
</dbReference>
<organism evidence="7 8">
    <name type="scientific">Laticauda laticaudata</name>
    <name type="common">Blue-ringed sea krait</name>
    <name type="synonym">Blue-lipped sea krait</name>
    <dbReference type="NCBI Taxonomy" id="8630"/>
    <lineage>
        <taxon>Eukaryota</taxon>
        <taxon>Metazoa</taxon>
        <taxon>Chordata</taxon>
        <taxon>Craniata</taxon>
        <taxon>Vertebrata</taxon>
        <taxon>Euteleostomi</taxon>
        <taxon>Lepidosauria</taxon>
        <taxon>Squamata</taxon>
        <taxon>Bifurcata</taxon>
        <taxon>Unidentata</taxon>
        <taxon>Episquamata</taxon>
        <taxon>Toxicofera</taxon>
        <taxon>Serpentes</taxon>
        <taxon>Colubroidea</taxon>
        <taxon>Elapidae</taxon>
        <taxon>Laticaudinae</taxon>
        <taxon>Laticauda</taxon>
    </lineage>
</organism>
<dbReference type="Pfam" id="PF00038">
    <property type="entry name" value="Filament"/>
    <property type="match status" value="1"/>
</dbReference>
<feature type="compositionally biased region" description="Acidic residues" evidence="5">
    <location>
        <begin position="1259"/>
        <end position="1279"/>
    </location>
</feature>
<sequence length="1588" mass="173317">MESFLSSSQALGEESLQMWDLNKRLEAYLARVKFLEEENELLKAEIQGLKGGLVETPWRAKYEVEVATLRATLDQAYQEKCMVELARDSLYEEVQQVKSRCQRERAAQEEAKMFLSLSKKEMEEEKRAHIWLREKATQLEKEMEDVVVAHQEELLRLDQEMTSFSQRLDGFRVVPICFQPVEVEDYAKRLTNIWKGAVETYKMEVSQLEASLCEAKENLWKATEHKRQNQLQLQQLEKELASLKIRKKTLEESLSQQWAQQQGGAEKLQMAMEALEEEKQSLRGQIAQVLEDRQQLVHLKMSLSLEVATYRALLEAESSRLQLPASDLQLARELRDATTESTLSRLQGPSVDQGRSGSRDVRPSPVTFPMLWGFQSKVESPSWGAKISSSAAREFQKANASLRQSQATKSADGLLPPPKEASAFRLDASQRSQRVTVTHMESLAQSFFCTHPPLAFNSMEPEEALGRSPGGLADGEESGKEEAEREAEGGGEEEGKASGEKEEGEEMPPAEREAPDGPFLSQMVTNEAVETAIQEVSPRETHLESKLLKAGKSPAGISSEEENPLLLRSTEGLEKAQEDHRGGGQPTDPLELRVCEDFVEVNGGQEAWAELQGTEEAWLALEAEAPLALGAELLRAELMEEGGGRVLVPGEKEADEERGSPEWKEREVDEELPALLGGMLGKALGEIPKNSEFAPEGTTNVNGSQEGQELGSSPTDVLKGAPEVDPEENCGGAEDVEVVSPKDLLSQERKEPQSPPRCDLQAEHLEVEGSPAKGGCSPTTPTVLPAGEDQKALFLEAEQENLERREELLPETDAAPPENDEKGSDSEVFCMEENALPRSSGPATDEDGLLASESKAVESREVIEEEEEEEEKGEGAVGPLPTEDMGDEGRMETKGYLDLEAPKGILELGAALPREDQASIQVQETLQGEQRMKGPEEEEQKGGGGRRLPETPLQAEGSPLEERDLVTISGGPESEDVTDALQMEEVRGAVVTESLLKKKKNSPEGSEDKGWGLDSHLAGEQLAEDEGPSREEATSPEEVQEVGSPPEAKASVGESISQREDSGSEETLEHSDFVPDSQSERGWPGEENVQRGETLPGQPALDNGLTMPETPALPSSEGEEVPLWTQEAEPPMLEEEPASLWLGKEDGVEEGPPKGESGHRAQEEGPSSEEPLAAGGSAEALIHMSPFTGDREAEGPREAEQEELEGAPGLEPVEDPWQEGEVARGSAIPKEEVGAELPLEPGDGFGFPADGLDPSYTQQEEEEEEDEDQGPLEFSDQEPTDVAPAKVSPLTGVTDLGEIVLEGNRSLSGLKGAVEPDLLEPCEDKCFHLLDPEDLIQQKIVAVEDPPGTGFPETFPEDVMGLPLESKRDPNILEIVEQALEFNQELRKAAEDELGGLGKGAQHSPEERSLYARPASLGKGPPLVPTEALEGSPPIPREAHPLGGSQANGLREEPSLDEFPSELLNSLGQGEGDPPGDEDFTKQVTVTPQFCTEGNSPMAETPSQSPPPVPAGEEGFRSGHCSPEVLEKVPLDQETLDENILDDLRQKACVKGGKDTKLEPFLFRDEIQHQPLGFQPEGHLDLQPSEDA</sequence>
<dbReference type="GO" id="GO:0030844">
    <property type="term" value="P:positive regulation of intermediate filament depolymerization"/>
    <property type="evidence" value="ECO:0007669"/>
    <property type="project" value="TreeGrafter"/>
</dbReference>
<dbReference type="GO" id="GO:0005882">
    <property type="term" value="C:intermediate filament"/>
    <property type="evidence" value="ECO:0007669"/>
    <property type="project" value="UniProtKB-KW"/>
</dbReference>
<dbReference type="Gene3D" id="1.20.5.170">
    <property type="match status" value="1"/>
</dbReference>
<feature type="region of interest" description="Disordered" evidence="5">
    <location>
        <begin position="398"/>
        <end position="420"/>
    </location>
</feature>
<dbReference type="FunFam" id="1.20.5.170:FF:000081">
    <property type="entry name" value="Nestin"/>
    <property type="match status" value="1"/>
</dbReference>
<feature type="region of interest" description="Disordered" evidence="5">
    <location>
        <begin position="461"/>
        <end position="590"/>
    </location>
</feature>
<dbReference type="InterPro" id="IPR039008">
    <property type="entry name" value="IF_rod_dom"/>
</dbReference>
<proteinExistence type="inferred from homology"/>
<evidence type="ECO:0000256" key="5">
    <source>
        <dbReference type="SAM" id="MobiDB-lite"/>
    </source>
</evidence>
<feature type="compositionally biased region" description="Basic and acidic residues" evidence="5">
    <location>
        <begin position="1189"/>
        <end position="1199"/>
    </location>
</feature>
<dbReference type="PROSITE" id="PS51842">
    <property type="entry name" value="IF_ROD_2"/>
    <property type="match status" value="1"/>
</dbReference>
<dbReference type="InterPro" id="IPR018039">
    <property type="entry name" value="IF_conserved"/>
</dbReference>
<dbReference type="Ensembl" id="ENSLLTT00000019651.1">
    <property type="protein sequence ID" value="ENSLLTP00000018946.1"/>
    <property type="gene ID" value="ENSLLTG00000014300.1"/>
</dbReference>
<feature type="compositionally biased region" description="Polar residues" evidence="5">
    <location>
        <begin position="697"/>
        <end position="715"/>
    </location>
</feature>
<evidence type="ECO:0000256" key="4">
    <source>
        <dbReference type="SAM" id="Coils"/>
    </source>
</evidence>
<dbReference type="Gene3D" id="1.20.5.1160">
    <property type="entry name" value="Vasodilator-stimulated phosphoprotein"/>
    <property type="match status" value="1"/>
</dbReference>
<feature type="compositionally biased region" description="Basic and acidic residues" evidence="5">
    <location>
        <begin position="537"/>
        <end position="547"/>
    </location>
</feature>
<reference evidence="7" key="2">
    <citation type="submission" date="2025-09" db="UniProtKB">
        <authorList>
            <consortium name="Ensembl"/>
        </authorList>
    </citation>
    <scope>IDENTIFICATION</scope>
</reference>
<dbReference type="GeneTree" id="ENSGT00940000167106"/>
<protein>
    <recommendedName>
        <fullName evidence="6">IF rod domain-containing protein</fullName>
    </recommendedName>
</protein>
<comment type="similarity">
    <text evidence="3">Belongs to the intermediate filament family.</text>
</comment>
<feature type="compositionally biased region" description="Basic and acidic residues" evidence="5">
    <location>
        <begin position="571"/>
        <end position="582"/>
    </location>
</feature>
<reference evidence="7" key="1">
    <citation type="submission" date="2025-08" db="UniProtKB">
        <authorList>
            <consortium name="Ensembl"/>
        </authorList>
    </citation>
    <scope>IDENTIFICATION</scope>
</reference>
<dbReference type="PANTHER" id="PTHR47051:SF1">
    <property type="entry name" value="NESTIN"/>
    <property type="match status" value="1"/>
</dbReference>
<evidence type="ECO:0000256" key="3">
    <source>
        <dbReference type="RuleBase" id="RU000685"/>
    </source>
</evidence>
<keyword evidence="1 3" id="KW-0403">Intermediate filament</keyword>
<feature type="compositionally biased region" description="Basic and acidic residues" evidence="5">
    <location>
        <begin position="887"/>
        <end position="901"/>
    </location>
</feature>
<evidence type="ECO:0000313" key="7">
    <source>
        <dbReference type="Ensembl" id="ENSLLTP00000018946.1"/>
    </source>
</evidence>
<feature type="compositionally biased region" description="Basic and acidic residues" evidence="5">
    <location>
        <begin position="477"/>
        <end position="501"/>
    </location>
</feature>
<keyword evidence="2 4" id="KW-0175">Coiled coil</keyword>
<feature type="region of interest" description="Disordered" evidence="5">
    <location>
        <begin position="688"/>
        <end position="1295"/>
    </location>
</feature>
<feature type="compositionally biased region" description="Acidic residues" evidence="5">
    <location>
        <begin position="863"/>
        <end position="872"/>
    </location>
</feature>
<evidence type="ECO:0000313" key="8">
    <source>
        <dbReference type="Proteomes" id="UP000694406"/>
    </source>
</evidence>
<keyword evidence="8" id="KW-1185">Reference proteome</keyword>
<feature type="coiled-coil region" evidence="4">
    <location>
        <begin position="219"/>
        <end position="292"/>
    </location>
</feature>
<evidence type="ECO:0000256" key="2">
    <source>
        <dbReference type="ARBA" id="ARBA00023054"/>
    </source>
</evidence>
<evidence type="ECO:0000256" key="1">
    <source>
        <dbReference type="ARBA" id="ARBA00022754"/>
    </source>
</evidence>
<accession>A0A8C5WWU1</accession>
<dbReference type="SMART" id="SM01391">
    <property type="entry name" value="Filament"/>
    <property type="match status" value="1"/>
</dbReference>
<dbReference type="PANTHER" id="PTHR47051">
    <property type="entry name" value="NESTIN"/>
    <property type="match status" value="1"/>
</dbReference>